<dbReference type="Proteomes" id="UP001229421">
    <property type="component" value="Unassembled WGS sequence"/>
</dbReference>
<keyword evidence="1" id="KW-1133">Transmembrane helix</keyword>
<accession>A0AAD8NYT6</accession>
<protein>
    <recommendedName>
        <fullName evidence="4">Transmembrane protein</fullName>
    </recommendedName>
</protein>
<evidence type="ECO:0000313" key="2">
    <source>
        <dbReference type="EMBL" id="KAK1425942.1"/>
    </source>
</evidence>
<dbReference type="EMBL" id="JAUHHV010000005">
    <property type="protein sequence ID" value="KAK1425942.1"/>
    <property type="molecule type" value="Genomic_DNA"/>
</dbReference>
<organism evidence="2 3">
    <name type="scientific">Tagetes erecta</name>
    <name type="common">African marigold</name>
    <dbReference type="NCBI Taxonomy" id="13708"/>
    <lineage>
        <taxon>Eukaryota</taxon>
        <taxon>Viridiplantae</taxon>
        <taxon>Streptophyta</taxon>
        <taxon>Embryophyta</taxon>
        <taxon>Tracheophyta</taxon>
        <taxon>Spermatophyta</taxon>
        <taxon>Magnoliopsida</taxon>
        <taxon>eudicotyledons</taxon>
        <taxon>Gunneridae</taxon>
        <taxon>Pentapetalae</taxon>
        <taxon>asterids</taxon>
        <taxon>campanulids</taxon>
        <taxon>Asterales</taxon>
        <taxon>Asteraceae</taxon>
        <taxon>Asteroideae</taxon>
        <taxon>Heliantheae alliance</taxon>
        <taxon>Tageteae</taxon>
        <taxon>Tagetes</taxon>
    </lineage>
</organism>
<evidence type="ECO:0000256" key="1">
    <source>
        <dbReference type="SAM" id="Phobius"/>
    </source>
</evidence>
<keyword evidence="3" id="KW-1185">Reference proteome</keyword>
<keyword evidence="1" id="KW-0812">Transmembrane</keyword>
<evidence type="ECO:0000313" key="3">
    <source>
        <dbReference type="Proteomes" id="UP001229421"/>
    </source>
</evidence>
<feature type="transmembrane region" description="Helical" evidence="1">
    <location>
        <begin position="204"/>
        <end position="223"/>
    </location>
</feature>
<evidence type="ECO:0008006" key="4">
    <source>
        <dbReference type="Google" id="ProtNLM"/>
    </source>
</evidence>
<dbReference type="AlphaFoldDB" id="A0AAD8NYT6"/>
<gene>
    <name evidence="2" type="ORF">QVD17_21307</name>
</gene>
<comment type="caution">
    <text evidence="2">The sequence shown here is derived from an EMBL/GenBank/DDBJ whole genome shotgun (WGS) entry which is preliminary data.</text>
</comment>
<reference evidence="2" key="1">
    <citation type="journal article" date="2023" name="bioRxiv">
        <title>Improved chromosome-level genome assembly for marigold (Tagetes erecta).</title>
        <authorList>
            <person name="Jiang F."/>
            <person name="Yuan L."/>
            <person name="Wang S."/>
            <person name="Wang H."/>
            <person name="Xu D."/>
            <person name="Wang A."/>
            <person name="Fan W."/>
        </authorList>
    </citation>
    <scope>NUCLEOTIDE SEQUENCE</scope>
    <source>
        <strain evidence="2">WSJ</strain>
        <tissue evidence="2">Leaf</tissue>
    </source>
</reference>
<name>A0AAD8NYT6_TARER</name>
<sequence length="234" mass="28365">MGESKGLDNKVYWMKWICYMSLENDVSNAIQQVKYAKVDFVQKSQREYYYLHILKIGCFDHENWDVVLNCLSRSGWMMWQRWDLVDKNGSLTNWWFKEHWNGLVWLITFWAADGLMSKIGCNNGWNRIRLHWYGLNGSILLWVNWNKWVYDGKIWYIVGYWIRCIWYGLGYSMTCWAAFVIKLFEGFKWHFFLGRLWSRKISLVTFYLVFYLIVLCFFLRDVLPWPKSLGNSLP</sequence>
<proteinExistence type="predicted"/>
<feature type="transmembrane region" description="Helical" evidence="1">
    <location>
        <begin position="165"/>
        <end position="184"/>
    </location>
</feature>
<keyword evidence="1" id="KW-0472">Membrane</keyword>